<dbReference type="PANTHER" id="PTHR10000">
    <property type="entry name" value="PHOSPHOSERINE PHOSPHATASE"/>
    <property type="match status" value="1"/>
</dbReference>
<dbReference type="Proteomes" id="UP001242480">
    <property type="component" value="Unassembled WGS sequence"/>
</dbReference>
<dbReference type="EMBL" id="JAUSVX010000011">
    <property type="protein sequence ID" value="MDQ0472317.1"/>
    <property type="molecule type" value="Genomic_DNA"/>
</dbReference>
<dbReference type="RefSeq" id="WP_307278966.1">
    <property type="nucleotide sequence ID" value="NZ_JAUSVX010000011.1"/>
</dbReference>
<gene>
    <name evidence="1" type="ORF">QO011_005346</name>
</gene>
<dbReference type="SFLD" id="SFLDS00003">
    <property type="entry name" value="Haloacid_Dehalogenase"/>
    <property type="match status" value="1"/>
</dbReference>
<keyword evidence="2" id="KW-1185">Reference proteome</keyword>
<sequence>MTGRRKIRLLVSDVDGTLVTHDKVLTEEAKAAALALRQAGIAFAITSSRPPRGMRMLFEPLALEGPIAGFNGGVYVKPDLSMVRSHLLDPAAAREAVTLMRDAGLDVWVYTPDEWLIHNPDAPHVAREAWIIKFDPKVVQDFSDAHLAQAAKIVGVSDDADRVAACEAKAQAALGDRASAVRSQSYYLDVTHPQANKGAVVTTLSGLLHIPAEEIATIGDMPNDVLMFRQSGFSIAMGNASDAVKAQASAVTDSNEDEGFAKAVHHFILGREGG</sequence>
<dbReference type="InterPro" id="IPR036412">
    <property type="entry name" value="HAD-like_sf"/>
</dbReference>
<dbReference type="InterPro" id="IPR006379">
    <property type="entry name" value="HAD-SF_hydro_IIB"/>
</dbReference>
<dbReference type="Gene3D" id="3.30.1240.10">
    <property type="match status" value="1"/>
</dbReference>
<dbReference type="SFLD" id="SFLDG01140">
    <property type="entry name" value="C2.B:_Phosphomannomutase_and_P"/>
    <property type="match status" value="1"/>
</dbReference>
<evidence type="ECO:0000313" key="2">
    <source>
        <dbReference type="Proteomes" id="UP001242480"/>
    </source>
</evidence>
<dbReference type="PROSITE" id="PS01228">
    <property type="entry name" value="COF_1"/>
    <property type="match status" value="1"/>
</dbReference>
<reference evidence="1 2" key="1">
    <citation type="submission" date="2023-07" db="EMBL/GenBank/DDBJ databases">
        <title>Genomic Encyclopedia of Type Strains, Phase IV (KMG-IV): sequencing the most valuable type-strain genomes for metagenomic binning, comparative biology and taxonomic classification.</title>
        <authorList>
            <person name="Goeker M."/>
        </authorList>
    </citation>
    <scope>NUCLEOTIDE SEQUENCE [LARGE SCALE GENOMIC DNA]</scope>
    <source>
        <strain evidence="1 2">DSM 19619</strain>
    </source>
</reference>
<proteinExistence type="predicted"/>
<comment type="caution">
    <text evidence="1">The sequence shown here is derived from an EMBL/GenBank/DDBJ whole genome shotgun (WGS) entry which is preliminary data.</text>
</comment>
<accession>A0ABU0JDF2</accession>
<dbReference type="SUPFAM" id="SSF56784">
    <property type="entry name" value="HAD-like"/>
    <property type="match status" value="1"/>
</dbReference>
<dbReference type="PANTHER" id="PTHR10000:SF8">
    <property type="entry name" value="HAD SUPERFAMILY HYDROLASE-LIKE, TYPE 3"/>
    <property type="match status" value="1"/>
</dbReference>
<dbReference type="InterPro" id="IPR000150">
    <property type="entry name" value="Cof"/>
</dbReference>
<dbReference type="Gene3D" id="3.40.50.1000">
    <property type="entry name" value="HAD superfamily/HAD-like"/>
    <property type="match status" value="1"/>
</dbReference>
<evidence type="ECO:0000313" key="1">
    <source>
        <dbReference type="EMBL" id="MDQ0472317.1"/>
    </source>
</evidence>
<organism evidence="1 2">
    <name type="scientific">Labrys wisconsinensis</name>
    <dbReference type="NCBI Taxonomy" id="425677"/>
    <lineage>
        <taxon>Bacteria</taxon>
        <taxon>Pseudomonadati</taxon>
        <taxon>Pseudomonadota</taxon>
        <taxon>Alphaproteobacteria</taxon>
        <taxon>Hyphomicrobiales</taxon>
        <taxon>Xanthobacteraceae</taxon>
        <taxon>Labrys</taxon>
    </lineage>
</organism>
<dbReference type="NCBIfam" id="TIGR01484">
    <property type="entry name" value="HAD-SF-IIB"/>
    <property type="match status" value="1"/>
</dbReference>
<dbReference type="NCBIfam" id="TIGR00099">
    <property type="entry name" value="Cof-subfamily"/>
    <property type="match status" value="1"/>
</dbReference>
<protein>
    <submittedName>
        <fullName evidence="1">Cof subfamily protein (Haloacid dehalogenase superfamily)</fullName>
    </submittedName>
</protein>
<name>A0ABU0JDF2_9HYPH</name>
<dbReference type="Pfam" id="PF08282">
    <property type="entry name" value="Hydrolase_3"/>
    <property type="match status" value="1"/>
</dbReference>
<dbReference type="CDD" id="cd07516">
    <property type="entry name" value="HAD_Pase"/>
    <property type="match status" value="1"/>
</dbReference>
<dbReference type="InterPro" id="IPR023214">
    <property type="entry name" value="HAD_sf"/>
</dbReference>